<dbReference type="GO" id="GO:0016020">
    <property type="term" value="C:membrane"/>
    <property type="evidence" value="ECO:0007669"/>
    <property type="project" value="UniProtKB-SubCell"/>
</dbReference>
<name>D3UA21_NASVI</name>
<reference evidence="9" key="2">
    <citation type="submission" date="2021-01" db="UniProtKB">
        <authorList>
            <consortium name="EnsemblMetazoa"/>
        </authorList>
    </citation>
    <scope>IDENTIFICATION</scope>
</reference>
<dbReference type="InterPro" id="IPR036734">
    <property type="entry name" value="Neur_chan_lig-bd_sf"/>
</dbReference>
<dbReference type="InterPro" id="IPR006202">
    <property type="entry name" value="Neur_chan_lig-bd"/>
</dbReference>
<evidence type="ECO:0000313" key="10">
    <source>
        <dbReference type="Proteomes" id="UP000002358"/>
    </source>
</evidence>
<dbReference type="SUPFAM" id="SSF63712">
    <property type="entry name" value="Nicotinic receptor ligand binding domain-like"/>
    <property type="match status" value="1"/>
</dbReference>
<dbReference type="EMBL" id="FJ821440">
    <property type="protein sequence ID" value="ACY82694.1"/>
    <property type="molecule type" value="mRNA"/>
</dbReference>
<feature type="transmembrane region" description="Helical" evidence="5">
    <location>
        <begin position="245"/>
        <end position="265"/>
    </location>
</feature>
<protein>
    <submittedName>
        <fullName evidence="8">Nicotinic acetylcholine receptor subunit alpha 9</fullName>
    </submittedName>
</protein>
<dbReference type="HOGENOM" id="CLU_018074_0_4_1"/>
<keyword evidence="3 5" id="KW-1133">Transmembrane helix</keyword>
<dbReference type="PANTHER" id="PTHR18945">
    <property type="entry name" value="NEUROTRANSMITTER GATED ION CHANNEL"/>
    <property type="match status" value="1"/>
</dbReference>
<evidence type="ECO:0000256" key="5">
    <source>
        <dbReference type="SAM" id="Phobius"/>
    </source>
</evidence>
<comment type="subcellular location">
    <subcellularLocation>
        <location evidence="1">Membrane</location>
    </subcellularLocation>
</comment>
<keyword evidence="6" id="KW-0732">Signal</keyword>
<keyword evidence="2 5" id="KW-0812">Transmembrane</keyword>
<dbReference type="EnsemblMetazoa" id="NM_001172552">
    <property type="protein sequence ID" value="NP_001166023"/>
    <property type="gene ID" value="GeneID_100116548"/>
</dbReference>
<keyword evidence="8" id="KW-0675">Receptor</keyword>
<evidence type="ECO:0000256" key="3">
    <source>
        <dbReference type="ARBA" id="ARBA00022989"/>
    </source>
</evidence>
<gene>
    <name evidence="9" type="primary">100116548</name>
</gene>
<feature type="chain" id="PRO_5010829369" evidence="6">
    <location>
        <begin position="19"/>
        <end position="431"/>
    </location>
</feature>
<dbReference type="KEGG" id="nvi:100116548"/>
<evidence type="ECO:0000313" key="9">
    <source>
        <dbReference type="EnsemblMetazoa" id="NP_001166023"/>
    </source>
</evidence>
<accession>D3UA21</accession>
<reference evidence="8" key="1">
    <citation type="journal article" date="2010" name="Heredity">
        <title>The cys-loop ligand-gated ion channel gene superfamily of the parasitoid wasp, Nasonia vitripennis.</title>
        <authorList>
            <person name="Jones A.K."/>
            <person name="Bera A.N."/>
            <person name="Lees K."/>
            <person name="Sattelle D.B."/>
        </authorList>
    </citation>
    <scope>NUCLEOTIDE SEQUENCE</scope>
</reference>
<dbReference type="Pfam" id="PF02931">
    <property type="entry name" value="Neur_chan_LBD"/>
    <property type="match status" value="1"/>
</dbReference>
<dbReference type="CDD" id="cd18989">
    <property type="entry name" value="LGIC_ECD_cation"/>
    <property type="match status" value="1"/>
</dbReference>
<evidence type="ECO:0000256" key="1">
    <source>
        <dbReference type="ARBA" id="ARBA00004370"/>
    </source>
</evidence>
<keyword evidence="4 5" id="KW-0472">Membrane</keyword>
<organism evidence="8">
    <name type="scientific">Nasonia vitripennis</name>
    <name type="common">Parasitic wasp</name>
    <dbReference type="NCBI Taxonomy" id="7425"/>
    <lineage>
        <taxon>Eukaryota</taxon>
        <taxon>Metazoa</taxon>
        <taxon>Ecdysozoa</taxon>
        <taxon>Arthropoda</taxon>
        <taxon>Hexapoda</taxon>
        <taxon>Insecta</taxon>
        <taxon>Pterygota</taxon>
        <taxon>Neoptera</taxon>
        <taxon>Endopterygota</taxon>
        <taxon>Hymenoptera</taxon>
        <taxon>Apocrita</taxon>
        <taxon>Proctotrupomorpha</taxon>
        <taxon>Chalcidoidea</taxon>
        <taxon>Pteromalidae</taxon>
        <taxon>Pteromalinae</taxon>
        <taxon>Nasonia</taxon>
    </lineage>
</organism>
<dbReference type="eggNOG" id="KOG3645">
    <property type="taxonomic scope" value="Eukaryota"/>
</dbReference>
<dbReference type="PRINTS" id="PR00252">
    <property type="entry name" value="NRIONCHANNEL"/>
</dbReference>
<dbReference type="OMA" id="ASANFIC"/>
<evidence type="ECO:0000313" key="8">
    <source>
        <dbReference type="EMBL" id="ACY82694.1"/>
    </source>
</evidence>
<dbReference type="FunFam" id="2.70.170.10:FF:000028">
    <property type="entry name" value="AcetylCholine Receptor"/>
    <property type="match status" value="1"/>
</dbReference>
<feature type="transmembrane region" description="Helical" evidence="5">
    <location>
        <begin position="272"/>
        <end position="292"/>
    </location>
</feature>
<dbReference type="InterPro" id="IPR006201">
    <property type="entry name" value="Neur_channel"/>
</dbReference>
<dbReference type="Gene3D" id="2.70.170.10">
    <property type="entry name" value="Neurotransmitter-gated ion-channel ligand-binding domain"/>
    <property type="match status" value="1"/>
</dbReference>
<dbReference type="STRING" id="7425.D3UA21"/>
<dbReference type="AlphaFoldDB" id="D3UA21"/>
<dbReference type="SMR" id="D3UA21"/>
<dbReference type="Proteomes" id="UP000002358">
    <property type="component" value="Chromosome 1"/>
</dbReference>
<feature type="signal peptide" evidence="6">
    <location>
        <begin position="1"/>
        <end position="18"/>
    </location>
</feature>
<dbReference type="SUPFAM" id="SSF90112">
    <property type="entry name" value="Neurotransmitter-gated ion-channel transmembrane pore"/>
    <property type="match status" value="1"/>
</dbReference>
<dbReference type="OrthoDB" id="410315at2759"/>
<feature type="transmembrane region" description="Helical" evidence="5">
    <location>
        <begin position="304"/>
        <end position="325"/>
    </location>
</feature>
<sequence length="431" mass="48615">MRLSLVLLLLAAVGLCRAATDTCNILSAKSPTLRLKRHLFCEYDTSIRPVLSKNTAVNVSVVIRPMLMNFIDDKSTFILHAWISFEWTDQHLTWKPEDFDGVQETRVKSDEIWVPDFALYNSGDMETSQTGIPETLCQLSHTGSVICLPSIKYKTLCESDFTYWPYDKQTCTLRMGSWTHTGEEISFDFKNSSIDMSNYRENNEWKILNYTASKKNPKYSCCPNETFPSLLLDFELARHPTMLHAAYITPAVVLMVITLTVLWLDSRSVERISLAAVNFICHLLCINDLHWMVPVNGSYGSPHILLFFRDSMVLATFAMVVTTLLRKLQSTKVAPPGWIVATVTIVASNRAGRFLLLDDNNVAGDDKQLVSNNNSGSGDVEENVSVFAAKTDANESWRKLAIIIEWLAFIATAFTYIMLIILLVPSPVSWK</sequence>
<dbReference type="GO" id="GO:0004888">
    <property type="term" value="F:transmembrane signaling receptor activity"/>
    <property type="evidence" value="ECO:0007669"/>
    <property type="project" value="InterPro"/>
</dbReference>
<keyword evidence="10" id="KW-1185">Reference proteome</keyword>
<feature type="transmembrane region" description="Helical" evidence="5">
    <location>
        <begin position="400"/>
        <end position="424"/>
    </location>
</feature>
<dbReference type="GO" id="GO:0005230">
    <property type="term" value="F:extracellular ligand-gated monoatomic ion channel activity"/>
    <property type="evidence" value="ECO:0007669"/>
    <property type="project" value="InterPro"/>
</dbReference>
<dbReference type="InterPro" id="IPR036719">
    <property type="entry name" value="Neuro-gated_channel_TM_sf"/>
</dbReference>
<feature type="domain" description="Neurotransmitter-gated ion-channel ligand-binding" evidence="7">
    <location>
        <begin position="34"/>
        <end position="240"/>
    </location>
</feature>
<proteinExistence type="evidence at transcript level"/>
<evidence type="ECO:0000256" key="6">
    <source>
        <dbReference type="SAM" id="SignalP"/>
    </source>
</evidence>
<dbReference type="InParanoid" id="D3UA21"/>
<evidence type="ECO:0000256" key="4">
    <source>
        <dbReference type="ARBA" id="ARBA00023136"/>
    </source>
</evidence>
<evidence type="ECO:0000256" key="2">
    <source>
        <dbReference type="ARBA" id="ARBA00022692"/>
    </source>
</evidence>
<evidence type="ECO:0000259" key="7">
    <source>
        <dbReference type="Pfam" id="PF02931"/>
    </source>
</evidence>